<evidence type="ECO:0000256" key="4">
    <source>
        <dbReference type="SAM" id="SignalP"/>
    </source>
</evidence>
<dbReference type="InterPro" id="IPR018976">
    <property type="entry name" value="Imelysin-like"/>
</dbReference>
<evidence type="ECO:0000256" key="2">
    <source>
        <dbReference type="ARBA" id="ARBA00022729"/>
    </source>
</evidence>
<dbReference type="RefSeq" id="WP_194509661.1">
    <property type="nucleotide sequence ID" value="NZ_JADILU010000009.1"/>
</dbReference>
<keyword evidence="7" id="KW-1185">Reference proteome</keyword>
<gene>
    <name evidence="6" type="ORF">ACFS29_18110</name>
</gene>
<dbReference type="Gene3D" id="1.20.1420.20">
    <property type="entry name" value="M75 peptidase, HXXE motif"/>
    <property type="match status" value="1"/>
</dbReference>
<comment type="subcellular location">
    <subcellularLocation>
        <location evidence="1">Cell envelope</location>
    </subcellularLocation>
</comment>
<organism evidence="6 7">
    <name type="scientific">Psychroserpens luteus</name>
    <dbReference type="NCBI Taxonomy" id="1434066"/>
    <lineage>
        <taxon>Bacteria</taxon>
        <taxon>Pseudomonadati</taxon>
        <taxon>Bacteroidota</taxon>
        <taxon>Flavobacteriia</taxon>
        <taxon>Flavobacteriales</taxon>
        <taxon>Flavobacteriaceae</taxon>
        <taxon>Psychroserpens</taxon>
    </lineage>
</organism>
<feature type="domain" description="Imelysin-like" evidence="5">
    <location>
        <begin position="45"/>
        <end position="337"/>
    </location>
</feature>
<dbReference type="InterPro" id="IPR038352">
    <property type="entry name" value="Imelysin_sf"/>
</dbReference>
<dbReference type="Proteomes" id="UP001597548">
    <property type="component" value="Unassembled WGS sequence"/>
</dbReference>
<evidence type="ECO:0000313" key="7">
    <source>
        <dbReference type="Proteomes" id="UP001597548"/>
    </source>
</evidence>
<accession>A0ABW5ZXA8</accession>
<dbReference type="PROSITE" id="PS51257">
    <property type="entry name" value="PROKAR_LIPOPROTEIN"/>
    <property type="match status" value="1"/>
</dbReference>
<keyword evidence="2 4" id="KW-0732">Signal</keyword>
<comment type="caution">
    <text evidence="6">The sequence shown here is derived from an EMBL/GenBank/DDBJ whole genome shotgun (WGS) entry which is preliminary data.</text>
</comment>
<reference evidence="7" key="1">
    <citation type="journal article" date="2019" name="Int. J. Syst. Evol. Microbiol.">
        <title>The Global Catalogue of Microorganisms (GCM) 10K type strain sequencing project: providing services to taxonomists for standard genome sequencing and annotation.</title>
        <authorList>
            <consortium name="The Broad Institute Genomics Platform"/>
            <consortium name="The Broad Institute Genome Sequencing Center for Infectious Disease"/>
            <person name="Wu L."/>
            <person name="Ma J."/>
        </authorList>
    </citation>
    <scope>NUCLEOTIDE SEQUENCE [LARGE SCALE GENOMIC DNA]</scope>
    <source>
        <strain evidence="7">KCTC 32514</strain>
    </source>
</reference>
<keyword evidence="3" id="KW-0175">Coiled coil</keyword>
<dbReference type="Pfam" id="PF09375">
    <property type="entry name" value="Peptidase_M75"/>
    <property type="match status" value="1"/>
</dbReference>
<feature type="coiled-coil region" evidence="3">
    <location>
        <begin position="304"/>
        <end position="331"/>
    </location>
</feature>
<protein>
    <submittedName>
        <fullName evidence="6">Imelysin family protein</fullName>
    </submittedName>
</protein>
<evidence type="ECO:0000313" key="6">
    <source>
        <dbReference type="EMBL" id="MFD2917572.1"/>
    </source>
</evidence>
<dbReference type="CDD" id="cd14659">
    <property type="entry name" value="Imelysin-like_IPPA"/>
    <property type="match status" value="1"/>
</dbReference>
<evidence type="ECO:0000256" key="3">
    <source>
        <dbReference type="SAM" id="Coils"/>
    </source>
</evidence>
<dbReference type="InterPro" id="IPR034984">
    <property type="entry name" value="Imelysin-like_IPPA"/>
</dbReference>
<dbReference type="EMBL" id="JBHUOS010000015">
    <property type="protein sequence ID" value="MFD2917572.1"/>
    <property type="molecule type" value="Genomic_DNA"/>
</dbReference>
<proteinExistence type="predicted"/>
<feature type="signal peptide" evidence="4">
    <location>
        <begin position="1"/>
        <end position="19"/>
    </location>
</feature>
<evidence type="ECO:0000259" key="5">
    <source>
        <dbReference type="Pfam" id="PF09375"/>
    </source>
</evidence>
<name>A0ABW5ZXA8_9FLAO</name>
<evidence type="ECO:0000256" key="1">
    <source>
        <dbReference type="ARBA" id="ARBA00004196"/>
    </source>
</evidence>
<feature type="chain" id="PRO_5046598213" evidence="4">
    <location>
        <begin position="20"/>
        <end position="370"/>
    </location>
</feature>
<sequence>MIKKVVLSLFAIAMLIACSKSNDSGGTTDDFNRQAMLTNWADNIIIPAFQDLSGDLATLTSAKDSFVATPNQTTLDALRLSWLEAYKTWQYVEMFNIDKAEQTNYLFQMNTYPTNVTDIQNNITTGIYDFGIVNNNDAVGFPAVDYMLYGIADNDTEILNAYTTASNFEANTTYLSDLIDQMQSLTTIVLEDWTLNYRDEFVNSTSNTATSSTNKLTNDFIYYYEKGLRANKFGIPAGVFSTLPLNDKVEAYYSKDASKILALEGLQAVQDFFNGKAYNSSVNGESFSSYLNYLNTISEGENLSTLINNQLNEVRTKIQQLNNDLSLQIETDNAKMLEVYDELQRAVVLLKVDMIQAMNISVDFVDADGD</sequence>